<evidence type="ECO:0000313" key="1">
    <source>
        <dbReference type="EMBL" id="MDQ2586347.1"/>
    </source>
</evidence>
<keyword evidence="2" id="KW-1185">Reference proteome</keyword>
<proteinExistence type="predicted"/>
<reference evidence="1 2" key="1">
    <citation type="submission" date="2017-06" db="EMBL/GenBank/DDBJ databases">
        <title>Cultured bacterium strain Saccharothrix yanglingensis Hhs.015.</title>
        <authorList>
            <person name="Xia Y."/>
        </authorList>
    </citation>
    <scope>NUCLEOTIDE SEQUENCE [LARGE SCALE GENOMIC DNA]</scope>
    <source>
        <strain evidence="1 2">Hhs.015</strain>
    </source>
</reference>
<dbReference type="PANTHER" id="PTHR43434">
    <property type="entry name" value="PHOSPHOGLYCOLATE PHOSPHATASE"/>
    <property type="match status" value="1"/>
</dbReference>
<dbReference type="Proteomes" id="UP001225605">
    <property type="component" value="Unassembled WGS sequence"/>
</dbReference>
<dbReference type="InterPro" id="IPR050155">
    <property type="entry name" value="HAD-like_hydrolase_sf"/>
</dbReference>
<name>A0ABU0X2Y8_9PSEU</name>
<accession>A0ABU0X2Y8</accession>
<dbReference type="SFLD" id="SFLDG01129">
    <property type="entry name" value="C1.5:_HAD__Beta-PGM__Phosphata"/>
    <property type="match status" value="1"/>
</dbReference>
<dbReference type="Gene3D" id="1.10.150.240">
    <property type="entry name" value="Putative phosphatase, domain 2"/>
    <property type="match status" value="1"/>
</dbReference>
<dbReference type="RefSeq" id="WP_306747580.1">
    <property type="nucleotide sequence ID" value="NZ_NSDM01000008.1"/>
</dbReference>
<organism evidence="1 2">
    <name type="scientific">Saccharothrix yanglingensis</name>
    <dbReference type="NCBI Taxonomy" id="659496"/>
    <lineage>
        <taxon>Bacteria</taxon>
        <taxon>Bacillati</taxon>
        <taxon>Actinomycetota</taxon>
        <taxon>Actinomycetes</taxon>
        <taxon>Pseudonocardiales</taxon>
        <taxon>Pseudonocardiaceae</taxon>
        <taxon>Saccharothrix</taxon>
    </lineage>
</organism>
<comment type="caution">
    <text evidence="1">The sequence shown here is derived from an EMBL/GenBank/DDBJ whole genome shotgun (WGS) entry which is preliminary data.</text>
</comment>
<dbReference type="InterPro" id="IPR023198">
    <property type="entry name" value="PGP-like_dom2"/>
</dbReference>
<evidence type="ECO:0000313" key="2">
    <source>
        <dbReference type="Proteomes" id="UP001225605"/>
    </source>
</evidence>
<dbReference type="SUPFAM" id="SSF56784">
    <property type="entry name" value="HAD-like"/>
    <property type="match status" value="1"/>
</dbReference>
<protein>
    <submittedName>
        <fullName evidence="1">Haloacid dehalogenase</fullName>
    </submittedName>
</protein>
<dbReference type="InterPro" id="IPR023214">
    <property type="entry name" value="HAD_sf"/>
</dbReference>
<dbReference type="Gene3D" id="3.40.50.1000">
    <property type="entry name" value="HAD superfamily/HAD-like"/>
    <property type="match status" value="1"/>
</dbReference>
<gene>
    <name evidence="1" type="ORF">CKY47_20605</name>
</gene>
<dbReference type="Pfam" id="PF12710">
    <property type="entry name" value="HAD"/>
    <property type="match status" value="1"/>
</dbReference>
<dbReference type="PANTHER" id="PTHR43434:SF1">
    <property type="entry name" value="PHOSPHOGLYCOLATE PHOSPHATASE"/>
    <property type="match status" value="1"/>
</dbReference>
<dbReference type="SFLD" id="SFLDS00003">
    <property type="entry name" value="Haloacid_Dehalogenase"/>
    <property type="match status" value="1"/>
</dbReference>
<dbReference type="EMBL" id="NSDM01000008">
    <property type="protein sequence ID" value="MDQ2586347.1"/>
    <property type="molecule type" value="Genomic_DNA"/>
</dbReference>
<dbReference type="InterPro" id="IPR036412">
    <property type="entry name" value="HAD-like_sf"/>
</dbReference>
<sequence>MNTLVLWDIDRTLVDAGGLGVDWYRTALRAAAGLDMVREPDFAGRTERAITLELLALHELEATEELITRLHAELIDAARREHGLLTERGRALPGALEVVRALARRDDVVQTLVTGNLVEIARFKLAPFGLDEHLDFDIGGYGRLSEHRPELVLEAVRLASAKHGREFRAVVVGDTPHDVRAALHHDAVAVGVATGRSSAEELREAGAHVVLADLSDTGAVLAAVLP</sequence>